<evidence type="ECO:0000259" key="2">
    <source>
        <dbReference type="Pfam" id="PF14771"/>
    </source>
</evidence>
<dbReference type="AlphaFoldDB" id="A0A0B7H988"/>
<accession>A0A0B7H988</accession>
<feature type="domain" description="DUF4476" evidence="2">
    <location>
        <begin position="166"/>
        <end position="255"/>
    </location>
</feature>
<feature type="chain" id="PRO_5002115867" description="DUF4476 domain-containing protein" evidence="1">
    <location>
        <begin position="20"/>
        <end position="263"/>
    </location>
</feature>
<name>A0A0B7H988_9FLAO</name>
<gene>
    <name evidence="3" type="ORF">CCYN2B_250030</name>
</gene>
<dbReference type="InterPro" id="IPR028011">
    <property type="entry name" value="DUF4476"/>
</dbReference>
<organism evidence="3 4">
    <name type="scientific">Capnocytophaga cynodegmi</name>
    <dbReference type="NCBI Taxonomy" id="28189"/>
    <lineage>
        <taxon>Bacteria</taxon>
        <taxon>Pseudomonadati</taxon>
        <taxon>Bacteroidota</taxon>
        <taxon>Flavobacteriia</taxon>
        <taxon>Flavobacteriales</taxon>
        <taxon>Flavobacteriaceae</taxon>
        <taxon>Capnocytophaga</taxon>
    </lineage>
</organism>
<reference evidence="4" key="1">
    <citation type="submission" date="2015-01" db="EMBL/GenBank/DDBJ databases">
        <authorList>
            <person name="MANFREDI Pablo"/>
        </authorList>
    </citation>
    <scope>NUCLEOTIDE SEQUENCE [LARGE SCALE GENOMIC DNA]</scope>
    <source>
        <strain evidence="4">Ccyn2B</strain>
    </source>
</reference>
<dbReference type="Pfam" id="PF14771">
    <property type="entry name" value="DUF4476"/>
    <property type="match status" value="1"/>
</dbReference>
<dbReference type="EMBL" id="CDOD01000018">
    <property type="protein sequence ID" value="CEN35109.1"/>
    <property type="molecule type" value="Genomic_DNA"/>
</dbReference>
<keyword evidence="1" id="KW-0732">Signal</keyword>
<feature type="signal peptide" evidence="1">
    <location>
        <begin position="1"/>
        <end position="19"/>
    </location>
</feature>
<dbReference type="eggNOG" id="ENOG5032TNW">
    <property type="taxonomic scope" value="Bacteria"/>
</dbReference>
<dbReference type="STRING" id="28189.CCYN74_130032"/>
<evidence type="ECO:0000256" key="1">
    <source>
        <dbReference type="SAM" id="SignalP"/>
    </source>
</evidence>
<evidence type="ECO:0000313" key="3">
    <source>
        <dbReference type="EMBL" id="CEN35109.1"/>
    </source>
</evidence>
<proteinExistence type="predicted"/>
<keyword evidence="4" id="KW-1185">Reference proteome</keyword>
<sequence>MQKLSLLLLLLFTTIFGNAQEIGSAGRWLKNENRRDVAIEHELNKNHAYRWEMNYDAGYAEVFIRIPEMGRFTISLGEQEISSSTGMFRFFDVYAKNQELNIWYGRRLIYRVTITPRNNTRLVLDFFSQRGLFLLEEIDLTNLQEVYYGRRWNEVWNNAYGMRNMMSNNNFHSFLKMFEDQSFDDDKLKFFRMQKNTTSFTSKQIADMMECLSFDSNKLTLAKEAFYNVVDPENYYKLHENFSFRSTANEFTDFLTQQNNNRR</sequence>
<protein>
    <recommendedName>
        <fullName evidence="2">DUF4476 domain-containing protein</fullName>
    </recommendedName>
</protein>
<dbReference type="RefSeq" id="WP_041991798.1">
    <property type="nucleotide sequence ID" value="NZ_CDOD01000018.1"/>
</dbReference>
<evidence type="ECO:0000313" key="4">
    <source>
        <dbReference type="Proteomes" id="UP000038055"/>
    </source>
</evidence>
<dbReference type="Proteomes" id="UP000038055">
    <property type="component" value="Unassembled WGS sequence"/>
</dbReference>